<protein>
    <recommendedName>
        <fullName evidence="5">Transcription factor</fullName>
        <shortName evidence="5">bHLH transcription factor</shortName>
    </recommendedName>
    <alternativeName>
        <fullName evidence="5">Basic helix-loop-helix protein</fullName>
    </alternativeName>
</protein>
<evidence type="ECO:0000256" key="6">
    <source>
        <dbReference type="SAM" id="MobiDB-lite"/>
    </source>
</evidence>
<dbReference type="PANTHER" id="PTHR11514:SF139">
    <property type="entry name" value="TRANSCRIPTION FACTOR"/>
    <property type="match status" value="1"/>
</dbReference>
<organism evidence="8 9">
    <name type="scientific">Miscanthus lutarioriparius</name>
    <dbReference type="NCBI Taxonomy" id="422564"/>
    <lineage>
        <taxon>Eukaryota</taxon>
        <taxon>Viridiplantae</taxon>
        <taxon>Streptophyta</taxon>
        <taxon>Embryophyta</taxon>
        <taxon>Tracheophyta</taxon>
        <taxon>Spermatophyta</taxon>
        <taxon>Magnoliopsida</taxon>
        <taxon>Liliopsida</taxon>
        <taxon>Poales</taxon>
        <taxon>Poaceae</taxon>
        <taxon>PACMAD clade</taxon>
        <taxon>Panicoideae</taxon>
        <taxon>Andropogonodae</taxon>
        <taxon>Andropogoneae</taxon>
        <taxon>Saccharinae</taxon>
        <taxon>Miscanthus</taxon>
    </lineage>
</organism>
<dbReference type="GO" id="GO:0046983">
    <property type="term" value="F:protein dimerization activity"/>
    <property type="evidence" value="ECO:0007669"/>
    <property type="project" value="InterPro"/>
</dbReference>
<feature type="compositionally biased region" description="Basic and acidic residues" evidence="6">
    <location>
        <begin position="315"/>
        <end position="329"/>
    </location>
</feature>
<keyword evidence="4 5" id="KW-0539">Nucleus</keyword>
<keyword evidence="2 5" id="KW-0805">Transcription regulation</keyword>
<dbReference type="CDD" id="cd11449">
    <property type="entry name" value="bHLH_AtAIB_like"/>
    <property type="match status" value="1"/>
</dbReference>
<dbReference type="SUPFAM" id="SSF47459">
    <property type="entry name" value="HLH, helix-loop-helix DNA-binding domain"/>
    <property type="match status" value="1"/>
</dbReference>
<comment type="subcellular location">
    <subcellularLocation>
        <location evidence="5">Nucleus</location>
    </subcellularLocation>
</comment>
<comment type="similarity">
    <text evidence="1">Belongs to the bHLH protein family.</text>
</comment>
<name>A0A811PDD4_9POAL</name>
<evidence type="ECO:0000256" key="5">
    <source>
        <dbReference type="RuleBase" id="RU369104"/>
    </source>
</evidence>
<dbReference type="Pfam" id="PF00010">
    <property type="entry name" value="HLH"/>
    <property type="match status" value="1"/>
</dbReference>
<keyword evidence="9" id="KW-1185">Reference proteome</keyword>
<proteinExistence type="inferred from homology"/>
<keyword evidence="3 5" id="KW-0804">Transcription</keyword>
<reference evidence="8" key="1">
    <citation type="submission" date="2020-10" db="EMBL/GenBank/DDBJ databases">
        <authorList>
            <person name="Han B."/>
            <person name="Lu T."/>
            <person name="Zhao Q."/>
            <person name="Huang X."/>
            <person name="Zhao Y."/>
        </authorList>
    </citation>
    <scope>NUCLEOTIDE SEQUENCE</scope>
</reference>
<dbReference type="PROSITE" id="PS50888">
    <property type="entry name" value="BHLH"/>
    <property type="match status" value="1"/>
</dbReference>
<comment type="caution">
    <text evidence="8">The sequence shown here is derived from an EMBL/GenBank/DDBJ whole genome shotgun (WGS) entry which is preliminary data.</text>
</comment>
<dbReference type="InterPro" id="IPR025610">
    <property type="entry name" value="MYC/MYB_N"/>
</dbReference>
<evidence type="ECO:0000313" key="9">
    <source>
        <dbReference type="Proteomes" id="UP000604825"/>
    </source>
</evidence>
<dbReference type="Proteomes" id="UP000604825">
    <property type="component" value="Unassembled WGS sequence"/>
</dbReference>
<evidence type="ECO:0000259" key="7">
    <source>
        <dbReference type="PROSITE" id="PS50888"/>
    </source>
</evidence>
<feature type="domain" description="BHLH" evidence="7">
    <location>
        <begin position="318"/>
        <end position="367"/>
    </location>
</feature>
<dbReference type="GO" id="GO:0003700">
    <property type="term" value="F:DNA-binding transcription factor activity"/>
    <property type="evidence" value="ECO:0007669"/>
    <property type="project" value="InterPro"/>
</dbReference>
<evidence type="ECO:0000256" key="4">
    <source>
        <dbReference type="ARBA" id="ARBA00023242"/>
    </source>
</evidence>
<dbReference type="GO" id="GO:0000976">
    <property type="term" value="F:transcription cis-regulatory region binding"/>
    <property type="evidence" value="ECO:0007669"/>
    <property type="project" value="TreeGrafter"/>
</dbReference>
<dbReference type="Gene3D" id="4.10.280.10">
    <property type="entry name" value="Helix-loop-helix DNA-binding domain"/>
    <property type="match status" value="1"/>
</dbReference>
<accession>A0A811PDD4</accession>
<dbReference type="GO" id="GO:0005634">
    <property type="term" value="C:nucleus"/>
    <property type="evidence" value="ECO:0007669"/>
    <property type="project" value="UniProtKB-SubCell"/>
</dbReference>
<evidence type="ECO:0000256" key="2">
    <source>
        <dbReference type="ARBA" id="ARBA00023015"/>
    </source>
</evidence>
<feature type="region of interest" description="Disordered" evidence="6">
    <location>
        <begin position="241"/>
        <end position="329"/>
    </location>
</feature>
<feature type="compositionally biased region" description="Low complexity" evidence="6">
    <location>
        <begin position="267"/>
        <end position="276"/>
    </location>
</feature>
<dbReference type="SMART" id="SM00353">
    <property type="entry name" value="HLH"/>
    <property type="match status" value="1"/>
</dbReference>
<dbReference type="InterPro" id="IPR011598">
    <property type="entry name" value="bHLH_dom"/>
</dbReference>
<evidence type="ECO:0000256" key="3">
    <source>
        <dbReference type="ARBA" id="ARBA00023163"/>
    </source>
</evidence>
<dbReference type="OrthoDB" id="677168at2759"/>
<dbReference type="InterPro" id="IPR045084">
    <property type="entry name" value="AIB/MYC-like"/>
</dbReference>
<dbReference type="PANTHER" id="PTHR11514">
    <property type="entry name" value="MYC"/>
    <property type="match status" value="1"/>
</dbReference>
<dbReference type="AlphaFoldDB" id="A0A811PDD4"/>
<dbReference type="Pfam" id="PF14215">
    <property type="entry name" value="bHLH-MYC_N"/>
    <property type="match status" value="1"/>
</dbReference>
<evidence type="ECO:0000313" key="8">
    <source>
        <dbReference type="EMBL" id="CAD6237175.1"/>
    </source>
</evidence>
<gene>
    <name evidence="8" type="ORF">NCGR_LOCUS24833</name>
</gene>
<dbReference type="InterPro" id="IPR036638">
    <property type="entry name" value="HLH_DNA-bd_sf"/>
</dbReference>
<evidence type="ECO:0000256" key="1">
    <source>
        <dbReference type="ARBA" id="ARBA00005510"/>
    </source>
</evidence>
<dbReference type="EMBL" id="CAJGYO010000006">
    <property type="protein sequence ID" value="CAD6237175.1"/>
    <property type="molecule type" value="Genomic_DNA"/>
</dbReference>
<sequence length="470" mass="49951">MAWSETDAALFAAVLGRDAAHHLATTPPHLDGPAASAPELQARLQDLVERGGAWTYGIFWQESRGAGTAVLGWGDGHCRDGGGAPAPHDDDERSVARKRALLRLHALYGGGDDEGADYALRLDRVTAAEMYFLASMYFSFPEGAGGPGHALASGRHAWATVDPHPRGPGASGEAAPGWYVRASLAQSAGLRTVVFLPCKGGVLELGSVVPVRETPETVRAIQTALAVTPPAREECMRIFGKDLSPSGRTSRSGDNWAPPQLGAQATASKEAAAARPKAPEPPRSIDFTKPPGKPEQQAAGGEERRPRKRGRKPANGREEPLNHVEAERQRREKLNQRFYALRAVVPKISKMDKASLLSDAIAYIQELEDRLRGGGGACSAARAERPAVEVKAMQDEVVLRVTTPLYAHPVSRVFHAIRDAQLSVAASDVAVADDAVTHTLVLRSAGPEQLTAETVLAAMSRGMTSATPSP</sequence>